<dbReference type="OrthoDB" id="9801287at2"/>
<dbReference type="AlphaFoldDB" id="A0A2C8FE81"/>
<dbReference type="KEGG" id="pprf:DPRO_3849"/>
<proteinExistence type="predicted"/>
<evidence type="ECO:0000313" key="1">
    <source>
        <dbReference type="EMBL" id="SOB60766.1"/>
    </source>
</evidence>
<dbReference type="RefSeq" id="WP_162291199.1">
    <property type="nucleotide sequence ID" value="NZ_LT907975.1"/>
</dbReference>
<evidence type="ECO:0000313" key="2">
    <source>
        <dbReference type="Proteomes" id="UP000219215"/>
    </source>
</evidence>
<keyword evidence="2" id="KW-1185">Reference proteome</keyword>
<name>A0A2C8FE81_9BACT</name>
<protein>
    <submittedName>
        <fullName evidence="1">Integrase catalytic region</fullName>
    </submittedName>
</protein>
<accession>A0A2C8FE81</accession>
<gene>
    <name evidence="1" type="ORF">DPRO_3849</name>
</gene>
<reference evidence="2" key="1">
    <citation type="submission" date="2017-09" db="EMBL/GenBank/DDBJ databases">
        <authorList>
            <person name="Regsiter A."/>
            <person name="William W."/>
        </authorList>
    </citation>
    <scope>NUCLEOTIDE SEQUENCE [LARGE SCALE GENOMIC DNA]</scope>
    <source>
        <strain evidence="2">500-1</strain>
    </source>
</reference>
<organism evidence="1 2">
    <name type="scientific">Pseudodesulfovibrio profundus</name>
    <dbReference type="NCBI Taxonomy" id="57320"/>
    <lineage>
        <taxon>Bacteria</taxon>
        <taxon>Pseudomonadati</taxon>
        <taxon>Thermodesulfobacteriota</taxon>
        <taxon>Desulfovibrionia</taxon>
        <taxon>Desulfovibrionales</taxon>
        <taxon>Desulfovibrionaceae</taxon>
    </lineage>
</organism>
<dbReference type="EMBL" id="LT907975">
    <property type="protein sequence ID" value="SOB60766.1"/>
    <property type="molecule type" value="Genomic_DNA"/>
</dbReference>
<sequence>MQRTDELFMELPFFDSRQIRNILRMRDSGPVWGRRLMRKKGLMAIYKKPNMSHPYQQH</sequence>
<dbReference type="Proteomes" id="UP000219215">
    <property type="component" value="Chromosome DPRO"/>
</dbReference>